<comment type="similarity">
    <text evidence="1 3">Belongs to the short-chain dehydrogenases/reductases (SDR) family.</text>
</comment>
<dbReference type="EMBL" id="FNBW01000001">
    <property type="protein sequence ID" value="SDF12081.1"/>
    <property type="molecule type" value="Genomic_DNA"/>
</dbReference>
<dbReference type="InterPro" id="IPR020904">
    <property type="entry name" value="Sc_DH/Rdtase_CS"/>
</dbReference>
<organism evidence="4 5">
    <name type="scientific">Thalassobaculum litoreum DSM 18839</name>
    <dbReference type="NCBI Taxonomy" id="1123362"/>
    <lineage>
        <taxon>Bacteria</taxon>
        <taxon>Pseudomonadati</taxon>
        <taxon>Pseudomonadota</taxon>
        <taxon>Alphaproteobacteria</taxon>
        <taxon>Rhodospirillales</taxon>
        <taxon>Thalassobaculaceae</taxon>
        <taxon>Thalassobaculum</taxon>
    </lineage>
</organism>
<dbReference type="GO" id="GO:0016616">
    <property type="term" value="F:oxidoreductase activity, acting on the CH-OH group of donors, NAD or NADP as acceptor"/>
    <property type="evidence" value="ECO:0007669"/>
    <property type="project" value="UniProtKB-ARBA"/>
</dbReference>
<gene>
    <name evidence="4" type="ORF">SAMN05660686_00339</name>
</gene>
<keyword evidence="5" id="KW-1185">Reference proteome</keyword>
<accession>A0A8G2EU23</accession>
<evidence type="ECO:0000256" key="2">
    <source>
        <dbReference type="ARBA" id="ARBA00023002"/>
    </source>
</evidence>
<dbReference type="Proteomes" id="UP000198615">
    <property type="component" value="Unassembled WGS sequence"/>
</dbReference>
<dbReference type="PROSITE" id="PS00061">
    <property type="entry name" value="ADH_SHORT"/>
    <property type="match status" value="1"/>
</dbReference>
<dbReference type="Gene3D" id="3.40.50.720">
    <property type="entry name" value="NAD(P)-binding Rossmann-like Domain"/>
    <property type="match status" value="1"/>
</dbReference>
<name>A0A8G2EU23_9PROT</name>
<dbReference type="Pfam" id="PF00106">
    <property type="entry name" value="adh_short"/>
    <property type="match status" value="1"/>
</dbReference>
<evidence type="ECO:0000313" key="5">
    <source>
        <dbReference type="Proteomes" id="UP000198615"/>
    </source>
</evidence>
<dbReference type="SUPFAM" id="SSF51735">
    <property type="entry name" value="NAD(P)-binding Rossmann-fold domains"/>
    <property type="match status" value="1"/>
</dbReference>
<evidence type="ECO:0000256" key="1">
    <source>
        <dbReference type="ARBA" id="ARBA00006484"/>
    </source>
</evidence>
<keyword evidence="2" id="KW-0560">Oxidoreductase</keyword>
<reference evidence="4 5" key="1">
    <citation type="submission" date="2016-10" db="EMBL/GenBank/DDBJ databases">
        <authorList>
            <person name="Varghese N."/>
            <person name="Submissions S."/>
        </authorList>
    </citation>
    <scope>NUCLEOTIDE SEQUENCE [LARGE SCALE GENOMIC DNA]</scope>
    <source>
        <strain evidence="4 5">DSM 18839</strain>
    </source>
</reference>
<dbReference type="AlphaFoldDB" id="A0A8G2EU23"/>
<comment type="caution">
    <text evidence="4">The sequence shown here is derived from an EMBL/GenBank/DDBJ whole genome shotgun (WGS) entry which is preliminary data.</text>
</comment>
<dbReference type="FunFam" id="3.40.50.720:FF:000047">
    <property type="entry name" value="NADP-dependent L-serine/L-allo-threonine dehydrogenase"/>
    <property type="match status" value="1"/>
</dbReference>
<dbReference type="PRINTS" id="PR00081">
    <property type="entry name" value="GDHRDH"/>
</dbReference>
<dbReference type="PRINTS" id="PR00080">
    <property type="entry name" value="SDRFAMILY"/>
</dbReference>
<dbReference type="InterPro" id="IPR036291">
    <property type="entry name" value="NAD(P)-bd_dom_sf"/>
</dbReference>
<dbReference type="PANTHER" id="PTHR42901:SF1">
    <property type="entry name" value="ALCOHOL DEHYDROGENASE"/>
    <property type="match status" value="1"/>
</dbReference>
<protein>
    <submittedName>
        <fullName evidence="4">3-hydroxy acid dehydrogenase / malonic semialdehyde reductase</fullName>
    </submittedName>
</protein>
<sequence length="251" mass="27076">MAKTVFITGATSGFGKATAKRFDAEGWQTVISGRRGERLEALKKELKNPSHSIVLDVRDKDAVLGAVDALPAAFSPIDVLVNNAGLAVGLEGADQVDLADWDLMVDTNIKGLMYCTRAILPQMVENGYGHVVNIGSIAGNWPYPGGNVYGATKAFVRQFSLNLRADLVGKNIHVTDVEPGLAETEFSEVRFKGDKDKAAAVYNDVDPIRPEDVADAVFWTATRPKNINVNRIEIMAGAQAFSPFNVVKGLK</sequence>
<dbReference type="RefSeq" id="WP_093147661.1">
    <property type="nucleotide sequence ID" value="NZ_FNBW01000001.1"/>
</dbReference>
<evidence type="ECO:0000313" key="4">
    <source>
        <dbReference type="EMBL" id="SDF12081.1"/>
    </source>
</evidence>
<dbReference type="InterPro" id="IPR002347">
    <property type="entry name" value="SDR_fam"/>
</dbReference>
<dbReference type="OrthoDB" id="658698at2"/>
<proteinExistence type="inferred from homology"/>
<dbReference type="PANTHER" id="PTHR42901">
    <property type="entry name" value="ALCOHOL DEHYDROGENASE"/>
    <property type="match status" value="1"/>
</dbReference>
<evidence type="ECO:0000256" key="3">
    <source>
        <dbReference type="RuleBase" id="RU000363"/>
    </source>
</evidence>